<dbReference type="Proteomes" id="UP001366503">
    <property type="component" value="Unassembled WGS sequence"/>
</dbReference>
<dbReference type="SUPFAM" id="SSF48008">
    <property type="entry name" value="GntR ligand-binding domain-like"/>
    <property type="match status" value="1"/>
</dbReference>
<dbReference type="PANTHER" id="PTHR43537">
    <property type="entry name" value="TRANSCRIPTIONAL REGULATOR, GNTR FAMILY"/>
    <property type="match status" value="1"/>
</dbReference>
<dbReference type="InterPro" id="IPR000524">
    <property type="entry name" value="Tscrpt_reg_HTH_GntR"/>
</dbReference>
<feature type="region of interest" description="Disordered" evidence="4">
    <location>
        <begin position="1"/>
        <end position="20"/>
    </location>
</feature>
<dbReference type="InterPro" id="IPR036390">
    <property type="entry name" value="WH_DNA-bd_sf"/>
</dbReference>
<evidence type="ECO:0000256" key="1">
    <source>
        <dbReference type="ARBA" id="ARBA00023015"/>
    </source>
</evidence>
<keyword evidence="3" id="KW-0804">Transcription</keyword>
<evidence type="ECO:0000313" key="6">
    <source>
        <dbReference type="EMBL" id="MEI9406381.1"/>
    </source>
</evidence>
<sequence length="242" mass="26398">MFAAPKRGKEGLPGDLAPISRHRGLGETAYATLKDSLIRGAMQPGTKLTLRSVAEVLGVSTTPARDAITRLIGEGGLVNAGPKTVIVPYLSLSDLDEITAIRLSLEGLAAEQATSNFTEADIHELEDLQERINRGLDEGRYTDVLDANKDFHFLIYRRSGMSRLVTIIESLWLRMGPAFNGLYPEFAQSRTGVSNHLWALRGLQDRDPAAVRAAIENDIRSGYRRLSSQLVAAGQDEAEVPT</sequence>
<keyword evidence="7" id="KW-1185">Reference proteome</keyword>
<evidence type="ECO:0000256" key="3">
    <source>
        <dbReference type="ARBA" id="ARBA00023163"/>
    </source>
</evidence>
<organism evidence="6 7">
    <name type="scientific">Mesorhizobium argentiipisi</name>
    <dbReference type="NCBI Taxonomy" id="3015175"/>
    <lineage>
        <taxon>Bacteria</taxon>
        <taxon>Pseudomonadati</taxon>
        <taxon>Pseudomonadota</taxon>
        <taxon>Alphaproteobacteria</taxon>
        <taxon>Hyphomicrobiales</taxon>
        <taxon>Phyllobacteriaceae</taxon>
        <taxon>Mesorhizobium</taxon>
    </lineage>
</organism>
<keyword evidence="2" id="KW-0238">DNA-binding</keyword>
<dbReference type="SMART" id="SM00895">
    <property type="entry name" value="FCD"/>
    <property type="match status" value="1"/>
</dbReference>
<dbReference type="Gene3D" id="1.20.120.530">
    <property type="entry name" value="GntR ligand-binding domain-like"/>
    <property type="match status" value="1"/>
</dbReference>
<evidence type="ECO:0000256" key="2">
    <source>
        <dbReference type="ARBA" id="ARBA00023125"/>
    </source>
</evidence>
<accession>A0ABU8KKZ9</accession>
<feature type="domain" description="GntR C-terminal" evidence="5">
    <location>
        <begin position="97"/>
        <end position="221"/>
    </location>
</feature>
<evidence type="ECO:0000259" key="5">
    <source>
        <dbReference type="SMART" id="SM00895"/>
    </source>
</evidence>
<dbReference type="Pfam" id="PF07729">
    <property type="entry name" value="FCD"/>
    <property type="match status" value="1"/>
</dbReference>
<reference evidence="6 7" key="1">
    <citation type="submission" date="2022-12" db="EMBL/GenBank/DDBJ databases">
        <authorList>
            <person name="Muema E."/>
        </authorList>
    </citation>
    <scope>NUCLEOTIDE SEQUENCE [LARGE SCALE GENOMIC DNA]</scope>
    <source>
        <strain evidence="7">1330</strain>
    </source>
</reference>
<dbReference type="SUPFAM" id="SSF46785">
    <property type="entry name" value="Winged helix' DNA-binding domain"/>
    <property type="match status" value="1"/>
</dbReference>
<dbReference type="Pfam" id="PF00392">
    <property type="entry name" value="GntR"/>
    <property type="match status" value="1"/>
</dbReference>
<dbReference type="InterPro" id="IPR011711">
    <property type="entry name" value="GntR_C"/>
</dbReference>
<gene>
    <name evidence="6" type="ORF">O7A05_30105</name>
</gene>
<protein>
    <submittedName>
        <fullName evidence="6">GntR family transcriptional regulator</fullName>
    </submittedName>
</protein>
<evidence type="ECO:0000256" key="4">
    <source>
        <dbReference type="SAM" id="MobiDB-lite"/>
    </source>
</evidence>
<name>A0ABU8KKZ9_9HYPH</name>
<proteinExistence type="predicted"/>
<comment type="caution">
    <text evidence="6">The sequence shown here is derived from an EMBL/GenBank/DDBJ whole genome shotgun (WGS) entry which is preliminary data.</text>
</comment>
<keyword evidence="1" id="KW-0805">Transcription regulation</keyword>
<evidence type="ECO:0000313" key="7">
    <source>
        <dbReference type="Proteomes" id="UP001366503"/>
    </source>
</evidence>
<dbReference type="InterPro" id="IPR036388">
    <property type="entry name" value="WH-like_DNA-bd_sf"/>
</dbReference>
<dbReference type="Gene3D" id="1.10.10.10">
    <property type="entry name" value="Winged helix-like DNA-binding domain superfamily/Winged helix DNA-binding domain"/>
    <property type="match status" value="1"/>
</dbReference>
<dbReference type="RefSeq" id="WP_337096844.1">
    <property type="nucleotide sequence ID" value="NZ_JAPYKO010000035.1"/>
</dbReference>
<dbReference type="PANTHER" id="PTHR43537:SF39">
    <property type="entry name" value="HTH-TYPE TRANSCRIPTIONAL REGULATOR MCBR"/>
    <property type="match status" value="1"/>
</dbReference>
<dbReference type="InterPro" id="IPR008920">
    <property type="entry name" value="TF_FadR/GntR_C"/>
</dbReference>
<dbReference type="EMBL" id="JAPYKO010000035">
    <property type="protein sequence ID" value="MEI9406381.1"/>
    <property type="molecule type" value="Genomic_DNA"/>
</dbReference>